<reference evidence="2 3" key="2">
    <citation type="journal article" date="2016" name="Int. J. Syst. Evol. Microbiol.">
        <title>Paenibacillus bovis sp. nov., isolated from raw yak (Bos grunniens) milk.</title>
        <authorList>
            <person name="Gao C."/>
            <person name="Han J."/>
            <person name="Liu Z."/>
            <person name="Xu X."/>
            <person name="Hang F."/>
            <person name="Wu Z."/>
        </authorList>
    </citation>
    <scope>NUCLEOTIDE SEQUENCE [LARGE SCALE GENOMIC DNA]</scope>
    <source>
        <strain evidence="2 3">BD3526</strain>
    </source>
</reference>
<feature type="chain" id="PRO_5039375140" evidence="1">
    <location>
        <begin position="25"/>
        <end position="139"/>
    </location>
</feature>
<reference evidence="3" key="1">
    <citation type="submission" date="2015-10" db="EMBL/GenBank/DDBJ databases">
        <title>Genome of Paenibacillus bovis sp. nov.</title>
        <authorList>
            <person name="Wu Z."/>
            <person name="Gao C."/>
            <person name="Liu Z."/>
            <person name="Zheng H."/>
        </authorList>
    </citation>
    <scope>NUCLEOTIDE SEQUENCE [LARGE SCALE GENOMIC DNA]</scope>
    <source>
        <strain evidence="3">BD3526</strain>
    </source>
</reference>
<feature type="signal peptide" evidence="1">
    <location>
        <begin position="1"/>
        <end position="24"/>
    </location>
</feature>
<organism evidence="2 3">
    <name type="scientific">Paenibacillus bovis</name>
    <dbReference type="NCBI Taxonomy" id="1616788"/>
    <lineage>
        <taxon>Bacteria</taxon>
        <taxon>Bacillati</taxon>
        <taxon>Bacillota</taxon>
        <taxon>Bacilli</taxon>
        <taxon>Bacillales</taxon>
        <taxon>Paenibacillaceae</taxon>
        <taxon>Paenibacillus</taxon>
    </lineage>
</organism>
<dbReference type="STRING" id="1616788.AR543_18050"/>
<evidence type="ECO:0000256" key="1">
    <source>
        <dbReference type="SAM" id="SignalP"/>
    </source>
</evidence>
<keyword evidence="3" id="KW-1185">Reference proteome</keyword>
<dbReference type="Proteomes" id="UP000078148">
    <property type="component" value="Chromosome"/>
</dbReference>
<name>A0A172ZJA1_9BACL</name>
<proteinExistence type="predicted"/>
<dbReference type="KEGG" id="pbv:AR543_18050"/>
<evidence type="ECO:0000313" key="2">
    <source>
        <dbReference type="EMBL" id="ANF97724.1"/>
    </source>
</evidence>
<dbReference type="RefSeq" id="WP_060535820.1">
    <property type="nucleotide sequence ID" value="NZ_CP013023.1"/>
</dbReference>
<protein>
    <submittedName>
        <fullName evidence="2">Uncharacterized protein</fullName>
    </submittedName>
</protein>
<sequence>MNNLKNILFTSIMLLSLSTGIVYANSTLDKASAQSVNTDTPSEAASKALSDYSQQWKDETKGLPLESYTIQSIDDSNPKQIIFDLNAHFKNTDTALPLKVIVNYKAGTYEVVKPEPVVYDLIKGSSTYGQIADSHPTYK</sequence>
<gene>
    <name evidence="2" type="ORF">AR543_18050</name>
</gene>
<dbReference type="AlphaFoldDB" id="A0A172ZJA1"/>
<evidence type="ECO:0000313" key="3">
    <source>
        <dbReference type="Proteomes" id="UP000078148"/>
    </source>
</evidence>
<accession>A0A172ZJA1</accession>
<keyword evidence="1" id="KW-0732">Signal</keyword>
<dbReference type="EMBL" id="CP013023">
    <property type="protein sequence ID" value="ANF97724.1"/>
    <property type="molecule type" value="Genomic_DNA"/>
</dbReference>